<dbReference type="PROSITE" id="PS51674">
    <property type="entry name" value="4FE4S_WBL"/>
    <property type="match status" value="1"/>
</dbReference>
<evidence type="ECO:0000256" key="1">
    <source>
        <dbReference type="SAM" id="MobiDB-lite"/>
    </source>
</evidence>
<feature type="domain" description="4Fe-4S Wbl-type" evidence="2">
    <location>
        <begin position="78"/>
        <end position="144"/>
    </location>
</feature>
<proteinExistence type="predicted"/>
<feature type="region of interest" description="Disordered" evidence="1">
    <location>
        <begin position="28"/>
        <end position="62"/>
    </location>
</feature>
<protein>
    <recommendedName>
        <fullName evidence="2">4Fe-4S Wbl-type domain-containing protein</fullName>
    </recommendedName>
</protein>
<name>A0ABQ2V1P4_9PSEU</name>
<comment type="caution">
    <text evidence="3">The sequence shown here is derived from an EMBL/GenBank/DDBJ whole genome shotgun (WGS) entry which is preliminary data.</text>
</comment>
<dbReference type="Pfam" id="PF02467">
    <property type="entry name" value="Whib"/>
    <property type="match status" value="1"/>
</dbReference>
<reference evidence="4" key="1">
    <citation type="journal article" date="2019" name="Int. J. Syst. Evol. Microbiol.">
        <title>The Global Catalogue of Microorganisms (GCM) 10K type strain sequencing project: providing services to taxonomists for standard genome sequencing and annotation.</title>
        <authorList>
            <consortium name="The Broad Institute Genomics Platform"/>
            <consortium name="The Broad Institute Genome Sequencing Center for Infectious Disease"/>
            <person name="Wu L."/>
            <person name="Ma J."/>
        </authorList>
    </citation>
    <scope>NUCLEOTIDE SEQUENCE [LARGE SCALE GENOMIC DNA]</scope>
    <source>
        <strain evidence="4">JCM 3296</strain>
    </source>
</reference>
<accession>A0ABQ2V1P4</accession>
<dbReference type="InterPro" id="IPR034768">
    <property type="entry name" value="4FE4S_WBL"/>
</dbReference>
<dbReference type="Proteomes" id="UP000649573">
    <property type="component" value="Unassembled WGS sequence"/>
</dbReference>
<sequence length="146" mass="15428">MINGPHGREHVLRRHASLERDATLVVAPAGAEGMTTVPPSAPERRASGSRQQSARRTPDAHRSRFTRLLLGVDLPGARCAGQAPDFDDVVPGETPADRAARLEACRAVCTACPARPACRAASQALPKGCRSGVWAGKAYGERGTPR</sequence>
<organism evidence="3 4">
    <name type="scientific">Lentzea flava</name>
    <dbReference type="NCBI Taxonomy" id="103732"/>
    <lineage>
        <taxon>Bacteria</taxon>
        <taxon>Bacillati</taxon>
        <taxon>Actinomycetota</taxon>
        <taxon>Actinomycetes</taxon>
        <taxon>Pseudonocardiales</taxon>
        <taxon>Pseudonocardiaceae</taxon>
        <taxon>Lentzea</taxon>
    </lineage>
</organism>
<gene>
    <name evidence="3" type="ORF">GCM10010178_62400</name>
</gene>
<keyword evidence="4" id="KW-1185">Reference proteome</keyword>
<dbReference type="EMBL" id="BMRE01000035">
    <property type="protein sequence ID" value="GGU61741.1"/>
    <property type="molecule type" value="Genomic_DNA"/>
</dbReference>
<evidence type="ECO:0000313" key="4">
    <source>
        <dbReference type="Proteomes" id="UP000649573"/>
    </source>
</evidence>
<evidence type="ECO:0000259" key="2">
    <source>
        <dbReference type="PROSITE" id="PS51674"/>
    </source>
</evidence>
<evidence type="ECO:0000313" key="3">
    <source>
        <dbReference type="EMBL" id="GGU61741.1"/>
    </source>
</evidence>